<dbReference type="PANTHER" id="PTHR42923">
    <property type="entry name" value="PROTOPORPHYRINOGEN OXIDASE"/>
    <property type="match status" value="1"/>
</dbReference>
<dbReference type="GO" id="GO:0005743">
    <property type="term" value="C:mitochondrial inner membrane"/>
    <property type="evidence" value="ECO:0007669"/>
    <property type="project" value="TreeGrafter"/>
</dbReference>
<dbReference type="SUPFAM" id="SSF54373">
    <property type="entry name" value="FAD-linked reductases, C-terminal domain"/>
    <property type="match status" value="1"/>
</dbReference>
<dbReference type="SUPFAM" id="SSF51905">
    <property type="entry name" value="FAD/NAD(P)-binding domain"/>
    <property type="match status" value="1"/>
</dbReference>
<gene>
    <name evidence="1" type="ORF">PXEA_LOCUS12917</name>
</gene>
<dbReference type="Proteomes" id="UP000784294">
    <property type="component" value="Unassembled WGS sequence"/>
</dbReference>
<protein>
    <recommendedName>
        <fullName evidence="3">Amine oxidase domain-containing protein</fullName>
    </recommendedName>
</protein>
<accession>A0A448WSY5</accession>
<dbReference type="InterPro" id="IPR050464">
    <property type="entry name" value="Zeta_carotene_desat/Oxidored"/>
</dbReference>
<dbReference type="GO" id="GO:0004729">
    <property type="term" value="F:oxygen-dependent protoporphyrinogen oxidase activity"/>
    <property type="evidence" value="ECO:0007669"/>
    <property type="project" value="TreeGrafter"/>
</dbReference>
<sequence>MALLNMKSSTLRLPSSIDALLPADIGLVPAKTIAFSFRYGMESLIRNLVSEISAAGSASLLTNVKCDKIEVNSSGGFTLYAKKILDNSHLELNVDSLFMCLPAYKAAGLLSGHLFPDELLDKIRLTSLPWANVAVVVLELDGHVPPPHLGFGHLVPRCEDLITLGVIYDSVCLPHMDATKTISTRYTVMMSPPATWMDQFFSASEKKTLPIGLADEMEVFALSVLTRHLGIQNPQVLGRQVSILPNCIPQYPVGHTENIDLFRCGIRSCLPAHLADRLKFVGNSYDGVGIADVVLSSVMAVDSIFG</sequence>
<dbReference type="AlphaFoldDB" id="A0A448WSY5"/>
<dbReference type="OrthoDB" id="419752at2759"/>
<name>A0A448WSY5_9PLAT</name>
<evidence type="ECO:0000313" key="2">
    <source>
        <dbReference type="Proteomes" id="UP000784294"/>
    </source>
</evidence>
<dbReference type="PANTHER" id="PTHR42923:SF3">
    <property type="entry name" value="PROTOPORPHYRINOGEN OXIDASE"/>
    <property type="match status" value="1"/>
</dbReference>
<keyword evidence="2" id="KW-1185">Reference proteome</keyword>
<dbReference type="GO" id="GO:0006783">
    <property type="term" value="P:heme biosynthetic process"/>
    <property type="evidence" value="ECO:0007669"/>
    <property type="project" value="TreeGrafter"/>
</dbReference>
<organism evidence="1 2">
    <name type="scientific">Protopolystoma xenopodis</name>
    <dbReference type="NCBI Taxonomy" id="117903"/>
    <lineage>
        <taxon>Eukaryota</taxon>
        <taxon>Metazoa</taxon>
        <taxon>Spiralia</taxon>
        <taxon>Lophotrochozoa</taxon>
        <taxon>Platyhelminthes</taxon>
        <taxon>Monogenea</taxon>
        <taxon>Polyopisthocotylea</taxon>
        <taxon>Polystomatidea</taxon>
        <taxon>Polystomatidae</taxon>
        <taxon>Protopolystoma</taxon>
    </lineage>
</organism>
<evidence type="ECO:0008006" key="3">
    <source>
        <dbReference type="Google" id="ProtNLM"/>
    </source>
</evidence>
<comment type="caution">
    <text evidence="1">The sequence shown here is derived from an EMBL/GenBank/DDBJ whole genome shotgun (WGS) entry which is preliminary data.</text>
</comment>
<dbReference type="Gene3D" id="3.50.50.60">
    <property type="entry name" value="FAD/NAD(P)-binding domain"/>
    <property type="match status" value="1"/>
</dbReference>
<proteinExistence type="predicted"/>
<dbReference type="InterPro" id="IPR036188">
    <property type="entry name" value="FAD/NAD-bd_sf"/>
</dbReference>
<reference evidence="1" key="1">
    <citation type="submission" date="2018-11" db="EMBL/GenBank/DDBJ databases">
        <authorList>
            <consortium name="Pathogen Informatics"/>
        </authorList>
    </citation>
    <scope>NUCLEOTIDE SEQUENCE</scope>
</reference>
<evidence type="ECO:0000313" key="1">
    <source>
        <dbReference type="EMBL" id="VEL19477.1"/>
    </source>
</evidence>
<dbReference type="EMBL" id="CAAALY010041741">
    <property type="protein sequence ID" value="VEL19477.1"/>
    <property type="molecule type" value="Genomic_DNA"/>
</dbReference>